<evidence type="ECO:0000259" key="1">
    <source>
        <dbReference type="Pfam" id="PF17765"/>
    </source>
</evidence>
<dbReference type="RefSeq" id="WP_085019389.1">
    <property type="nucleotide sequence ID" value="NZ_BMHD01000001.1"/>
</dbReference>
<evidence type="ECO:0000313" key="3">
    <source>
        <dbReference type="Proteomes" id="UP000192775"/>
    </source>
</evidence>
<dbReference type="Gene3D" id="3.30.450.180">
    <property type="match status" value="1"/>
</dbReference>
<dbReference type="PANTHER" id="PTHR35010:SF2">
    <property type="entry name" value="BLL4672 PROTEIN"/>
    <property type="match status" value="1"/>
</dbReference>
<dbReference type="STRING" id="1619308.B5808_08520"/>
<name>A0A1X9LMT6_9MICO</name>
<proteinExistence type="predicted"/>
<feature type="domain" description="MmyB-like transcription regulator ligand binding" evidence="1">
    <location>
        <begin position="16"/>
        <end position="171"/>
    </location>
</feature>
<dbReference type="KEGG" id="cphy:B5808_08520"/>
<sequence length="183" mass="20125">MDASAGSPQRRARQGRALAFWETVPTILVDHRLDVLDSNVLAQALSEAFRPGENLALFSFLSPDRDASDPRWKEMSAVVAGLLRESLDERDEDRGSQRIVGELSSKSRDFAEVWASPETVARTRGDIAFEGTRAGDLRMSYQMLSVLDQDDSALMVFVPSDEASRTALDRLRSDLAVNAVAAP</sequence>
<accession>A0A1X9LMT6</accession>
<dbReference type="AlphaFoldDB" id="A0A1X9LMT6"/>
<organism evidence="2 3">
    <name type="scientific">Cnuibacter physcomitrellae</name>
    <dbReference type="NCBI Taxonomy" id="1619308"/>
    <lineage>
        <taxon>Bacteria</taxon>
        <taxon>Bacillati</taxon>
        <taxon>Actinomycetota</taxon>
        <taxon>Actinomycetes</taxon>
        <taxon>Micrococcales</taxon>
        <taxon>Microbacteriaceae</taxon>
        <taxon>Cnuibacter</taxon>
    </lineage>
</organism>
<evidence type="ECO:0000313" key="2">
    <source>
        <dbReference type="EMBL" id="ARJ05251.1"/>
    </source>
</evidence>
<dbReference type="PANTHER" id="PTHR35010">
    <property type="entry name" value="BLL4672 PROTEIN-RELATED"/>
    <property type="match status" value="1"/>
</dbReference>
<protein>
    <recommendedName>
        <fullName evidence="1">MmyB-like transcription regulator ligand binding domain-containing protein</fullName>
    </recommendedName>
</protein>
<dbReference type="Proteomes" id="UP000192775">
    <property type="component" value="Chromosome"/>
</dbReference>
<dbReference type="EMBL" id="CP020715">
    <property type="protein sequence ID" value="ARJ05251.1"/>
    <property type="molecule type" value="Genomic_DNA"/>
</dbReference>
<gene>
    <name evidence="2" type="ORF">B5808_08520</name>
</gene>
<dbReference type="Pfam" id="PF17765">
    <property type="entry name" value="MLTR_LBD"/>
    <property type="match status" value="1"/>
</dbReference>
<reference evidence="2 3" key="1">
    <citation type="submission" date="2017-04" db="EMBL/GenBank/DDBJ databases">
        <authorList>
            <person name="Afonso C.L."/>
            <person name="Miller P.J."/>
            <person name="Scott M.A."/>
            <person name="Spackman E."/>
            <person name="Goraichik I."/>
            <person name="Dimitrov K.M."/>
            <person name="Suarez D.L."/>
            <person name="Swayne D.E."/>
        </authorList>
    </citation>
    <scope>NUCLEOTIDE SEQUENCE [LARGE SCALE GENOMIC DNA]</scope>
    <source>
        <strain evidence="3">XA(T)</strain>
    </source>
</reference>
<dbReference type="InterPro" id="IPR041413">
    <property type="entry name" value="MLTR_LBD"/>
</dbReference>
<keyword evidence="3" id="KW-1185">Reference proteome</keyword>